<dbReference type="Proteomes" id="UP000244174">
    <property type="component" value="Unassembled WGS sequence"/>
</dbReference>
<dbReference type="SUPFAM" id="SSF56935">
    <property type="entry name" value="Porins"/>
    <property type="match status" value="1"/>
</dbReference>
<dbReference type="OrthoDB" id="846879at2"/>
<protein>
    <submittedName>
        <fullName evidence="1">Phosphate-selective porin O/P</fullName>
    </submittedName>
</protein>
<accession>A0A2T6AI49</accession>
<evidence type="ECO:0000313" key="2">
    <source>
        <dbReference type="Proteomes" id="UP000244174"/>
    </source>
</evidence>
<reference evidence="1 2" key="1">
    <citation type="submission" date="2018-04" db="EMBL/GenBank/DDBJ databases">
        <title>Genomic Encyclopedia of Archaeal and Bacterial Type Strains, Phase II (KMG-II): from individual species to whole genera.</title>
        <authorList>
            <person name="Goeker M."/>
        </authorList>
    </citation>
    <scope>NUCLEOTIDE SEQUENCE [LARGE SCALE GENOMIC DNA]</scope>
    <source>
        <strain evidence="1 2">DSM 23082</strain>
    </source>
</reference>
<dbReference type="Pfam" id="PF07396">
    <property type="entry name" value="Porin_O_P"/>
    <property type="match status" value="1"/>
</dbReference>
<evidence type="ECO:0000313" key="1">
    <source>
        <dbReference type="EMBL" id="PTX43493.1"/>
    </source>
</evidence>
<proteinExistence type="predicted"/>
<comment type="caution">
    <text evidence="1">The sequence shown here is derived from an EMBL/GenBank/DDBJ whole genome shotgun (WGS) entry which is preliminary data.</text>
</comment>
<name>A0A2T6AI49_9FLAO</name>
<keyword evidence="2" id="KW-1185">Reference proteome</keyword>
<sequence length="403" mass="46510">MTFKTKISKNYSSGNSIFSITRSFLLGILFILPLLGFSQKQDSLQKPLIPKDKIELLKNINITFDVRMGFQAYTFRGGDNYYNGLQFQNGFTALGISGKLHEKVFFNFRNRFNKNSDVQTLDRLGSNIELAYVEVKAAPKLDLLMGKMTAFYGGYEYEFSALDILEYNDIYGNALAFVTGAGITYQAWDDHKFGFQVLNSRTMHYDDLYGDIAAENVQEPDWPVAFVGNWRGSFFDGKLQTIYSASHSIEVKDRGTTFFTLGHKYENRNLVLMYDFHYSFEQIDTKGIITSIISDEEVAENVEYIENWLRVEYKFSPKFKGLLTLMTSSAYDNVKTSKDYIRTSYGMIPTLYYTPFKNIDFRFYAAYIGRYFDYSNFAEQELGVTSYNKNEFRIGIIAPLHLL</sequence>
<organism evidence="1 2">
    <name type="scientific">Christiangramia gaetbulicola</name>
    <dbReference type="NCBI Taxonomy" id="703340"/>
    <lineage>
        <taxon>Bacteria</taxon>
        <taxon>Pseudomonadati</taxon>
        <taxon>Bacteroidota</taxon>
        <taxon>Flavobacteriia</taxon>
        <taxon>Flavobacteriales</taxon>
        <taxon>Flavobacteriaceae</taxon>
        <taxon>Christiangramia</taxon>
    </lineage>
</organism>
<dbReference type="AlphaFoldDB" id="A0A2T6AI49"/>
<gene>
    <name evidence="1" type="ORF">C8P64_2021</name>
</gene>
<dbReference type="RefSeq" id="WP_108171917.1">
    <property type="nucleotide sequence ID" value="NZ_QBKQ01000002.1"/>
</dbReference>
<dbReference type="EMBL" id="QBKQ01000002">
    <property type="protein sequence ID" value="PTX43493.1"/>
    <property type="molecule type" value="Genomic_DNA"/>
</dbReference>
<dbReference type="InterPro" id="IPR010870">
    <property type="entry name" value="Porin_O/P"/>
</dbReference>